<evidence type="ECO:0000313" key="3">
    <source>
        <dbReference type="WBParaSite" id="SSLN_0000204001-mRNA-1"/>
    </source>
</evidence>
<proteinExistence type="predicted"/>
<reference evidence="1 2" key="2">
    <citation type="submission" date="2018-11" db="EMBL/GenBank/DDBJ databases">
        <authorList>
            <consortium name="Pathogen Informatics"/>
        </authorList>
    </citation>
    <scope>NUCLEOTIDE SEQUENCE [LARGE SCALE GENOMIC DNA]</scope>
    <source>
        <strain evidence="1 2">NST_G2</strain>
    </source>
</reference>
<evidence type="ECO:0000313" key="2">
    <source>
        <dbReference type="Proteomes" id="UP000275846"/>
    </source>
</evidence>
<dbReference type="WBParaSite" id="SSLN_0000204001-mRNA-1">
    <property type="protein sequence ID" value="SSLN_0000204001-mRNA-1"/>
    <property type="gene ID" value="SSLN_0000204001"/>
</dbReference>
<dbReference type="OrthoDB" id="6247796at2759"/>
<sequence length="68" mass="7590">MQPLTGSLKWTRTMTWICRLPYQKPSRLPQVDTNNDLDLPPSLPETIRSMQQISSGKAPGSNAIPPEV</sequence>
<keyword evidence="2" id="KW-1185">Reference proteome</keyword>
<organism evidence="3">
    <name type="scientific">Schistocephalus solidus</name>
    <name type="common">Tapeworm</name>
    <dbReference type="NCBI Taxonomy" id="70667"/>
    <lineage>
        <taxon>Eukaryota</taxon>
        <taxon>Metazoa</taxon>
        <taxon>Spiralia</taxon>
        <taxon>Lophotrochozoa</taxon>
        <taxon>Platyhelminthes</taxon>
        <taxon>Cestoda</taxon>
        <taxon>Eucestoda</taxon>
        <taxon>Diphyllobothriidea</taxon>
        <taxon>Diphyllobothriidae</taxon>
        <taxon>Schistocephalus</taxon>
    </lineage>
</organism>
<evidence type="ECO:0000313" key="1">
    <source>
        <dbReference type="EMBL" id="VDL88356.1"/>
    </source>
</evidence>
<protein>
    <submittedName>
        <fullName evidence="1 3">Uncharacterized protein</fullName>
    </submittedName>
</protein>
<name>A0A183SCM3_SCHSO</name>
<dbReference type="AlphaFoldDB" id="A0A183SCM3"/>
<dbReference type="Proteomes" id="UP000275846">
    <property type="component" value="Unassembled WGS sequence"/>
</dbReference>
<gene>
    <name evidence="1" type="ORF">SSLN_LOCUS1971</name>
</gene>
<reference evidence="3" key="1">
    <citation type="submission" date="2016-06" db="UniProtKB">
        <authorList>
            <consortium name="WormBaseParasite"/>
        </authorList>
    </citation>
    <scope>IDENTIFICATION</scope>
</reference>
<accession>A0A183SCM3</accession>
<dbReference type="EMBL" id="UYSU01011371">
    <property type="protein sequence ID" value="VDL88356.1"/>
    <property type="molecule type" value="Genomic_DNA"/>
</dbReference>